<dbReference type="Gene3D" id="3.40.50.80">
    <property type="entry name" value="Nucleotide-binding domain of ferredoxin-NADP reductase (FNR) module"/>
    <property type="match status" value="1"/>
</dbReference>
<dbReference type="Gene3D" id="3.10.20.30">
    <property type="match status" value="1"/>
</dbReference>
<dbReference type="InterPro" id="IPR039261">
    <property type="entry name" value="FNR_nucleotide-bd"/>
</dbReference>
<dbReference type="Proteomes" id="UP001495147">
    <property type="component" value="Unassembled WGS sequence"/>
</dbReference>
<dbReference type="Pfam" id="PF00111">
    <property type="entry name" value="Fer2"/>
    <property type="match status" value="1"/>
</dbReference>
<dbReference type="GO" id="GO:0016491">
    <property type="term" value="F:oxidoreductase activity"/>
    <property type="evidence" value="ECO:0007669"/>
    <property type="project" value="UniProtKB-KW"/>
</dbReference>
<reference evidence="11 12" key="1">
    <citation type="submission" date="2024-05" db="EMBL/GenBank/DDBJ databases">
        <title>Roseateles sp. DJS-2-20 16S ribosomal RNA gene Genome sequencing and assembly.</title>
        <authorList>
            <person name="Woo H."/>
        </authorList>
    </citation>
    <scope>NUCLEOTIDE SEQUENCE [LARGE SCALE GENOMIC DNA]</scope>
    <source>
        <strain evidence="11 12">DJS-2-20</strain>
    </source>
</reference>
<dbReference type="PANTHER" id="PTHR47354">
    <property type="entry name" value="NADH OXIDOREDUCTASE HCR"/>
    <property type="match status" value="1"/>
</dbReference>
<evidence type="ECO:0000256" key="2">
    <source>
        <dbReference type="ARBA" id="ARBA00022630"/>
    </source>
</evidence>
<dbReference type="PANTHER" id="PTHR47354:SF1">
    <property type="entry name" value="CARNITINE MONOOXYGENASE REDUCTASE SUBUNIT"/>
    <property type="match status" value="1"/>
</dbReference>
<dbReference type="EC" id="1.-.-.-" evidence="11"/>
<dbReference type="PRINTS" id="PR00409">
    <property type="entry name" value="PHDIOXRDTASE"/>
</dbReference>
<keyword evidence="2" id="KW-0285">Flavoprotein</keyword>
<dbReference type="InterPro" id="IPR050415">
    <property type="entry name" value="MRET"/>
</dbReference>
<sequence>MTANSLLQVRVARKQVQALDIVSLDLVAVDGSALPPFTPGAHVDVHLPGGLVRQYSLCNDPAGASCYRIGVLRTAPSRGGSEAVHALTEGQVLSISAPRNQFPLAAGAQQHVLVAGGIGLTPLLCMAEQLAREGQAFTLHYAVRDAERVAFRDRLESAALAPHVQLHLSSDPAVQQQALARVLASPATGSHLYVCGPGGFMDAVLATARTAGWAADCLHSESFTPVVEVRDTDGDFEIEIASTGQVILVERGQTALAALSINGVQVLSSCEQGICGTCLTGVKAGVPDHRDQYLTEEEQAANDQFLPCCSRAKSARLVVDL</sequence>
<dbReference type="InterPro" id="IPR054582">
    <property type="entry name" value="DmmA-like_N"/>
</dbReference>
<evidence type="ECO:0000256" key="1">
    <source>
        <dbReference type="ARBA" id="ARBA00001917"/>
    </source>
</evidence>
<dbReference type="SUPFAM" id="SSF54292">
    <property type="entry name" value="2Fe-2S ferredoxin-like"/>
    <property type="match status" value="1"/>
</dbReference>
<feature type="domain" description="2Fe-2S ferredoxin-type" evidence="9">
    <location>
        <begin position="236"/>
        <end position="321"/>
    </location>
</feature>
<dbReference type="Gene3D" id="2.40.30.10">
    <property type="entry name" value="Translation factors"/>
    <property type="match status" value="1"/>
</dbReference>
<keyword evidence="4" id="KW-0001">2Fe-2S</keyword>
<dbReference type="CDD" id="cd00207">
    <property type="entry name" value="fer2"/>
    <property type="match status" value="1"/>
</dbReference>
<evidence type="ECO:0000256" key="6">
    <source>
        <dbReference type="ARBA" id="ARBA00023002"/>
    </source>
</evidence>
<accession>A0ABV0FZ04</accession>
<gene>
    <name evidence="11" type="ORF">ABDJ85_02790</name>
</gene>
<dbReference type="SUPFAM" id="SSF63380">
    <property type="entry name" value="Riboflavin synthase domain-like"/>
    <property type="match status" value="1"/>
</dbReference>
<keyword evidence="3" id="KW-0288">FMN</keyword>
<keyword evidence="7" id="KW-0408">Iron</keyword>
<dbReference type="PROSITE" id="PS51085">
    <property type="entry name" value="2FE2S_FER_2"/>
    <property type="match status" value="1"/>
</dbReference>
<protein>
    <submittedName>
        <fullName evidence="11">PDR/VanB family oxidoreductase</fullName>
        <ecNumber evidence="11">1.-.-.-</ecNumber>
    </submittedName>
</protein>
<comment type="caution">
    <text evidence="11">The sequence shown here is derived from an EMBL/GenBank/DDBJ whole genome shotgun (WGS) entry which is preliminary data.</text>
</comment>
<feature type="domain" description="FAD-binding FR-type" evidence="10">
    <location>
        <begin position="4"/>
        <end position="105"/>
    </location>
</feature>
<keyword evidence="8" id="KW-0411">Iron-sulfur</keyword>
<dbReference type="RefSeq" id="WP_347703208.1">
    <property type="nucleotide sequence ID" value="NZ_JBDPZD010000001.1"/>
</dbReference>
<dbReference type="PROSITE" id="PS00197">
    <property type="entry name" value="2FE2S_FER_1"/>
    <property type="match status" value="1"/>
</dbReference>
<dbReference type="Pfam" id="PF22290">
    <property type="entry name" value="DmmA-like_N"/>
    <property type="match status" value="1"/>
</dbReference>
<dbReference type="InterPro" id="IPR012675">
    <property type="entry name" value="Beta-grasp_dom_sf"/>
</dbReference>
<dbReference type="InterPro" id="IPR036010">
    <property type="entry name" value="2Fe-2S_ferredoxin-like_sf"/>
</dbReference>
<evidence type="ECO:0000256" key="5">
    <source>
        <dbReference type="ARBA" id="ARBA00022723"/>
    </source>
</evidence>
<evidence type="ECO:0000259" key="9">
    <source>
        <dbReference type="PROSITE" id="PS51085"/>
    </source>
</evidence>
<evidence type="ECO:0000313" key="12">
    <source>
        <dbReference type="Proteomes" id="UP001495147"/>
    </source>
</evidence>
<organism evidence="11 12">
    <name type="scientific">Roseateles paludis</name>
    <dbReference type="NCBI Taxonomy" id="3145238"/>
    <lineage>
        <taxon>Bacteria</taxon>
        <taxon>Pseudomonadati</taxon>
        <taxon>Pseudomonadota</taxon>
        <taxon>Betaproteobacteria</taxon>
        <taxon>Burkholderiales</taxon>
        <taxon>Sphaerotilaceae</taxon>
        <taxon>Roseateles</taxon>
    </lineage>
</organism>
<dbReference type="CDD" id="cd06185">
    <property type="entry name" value="PDR_like"/>
    <property type="match status" value="1"/>
</dbReference>
<keyword evidence="6 11" id="KW-0560">Oxidoreductase</keyword>
<dbReference type="InterPro" id="IPR017927">
    <property type="entry name" value="FAD-bd_FR_type"/>
</dbReference>
<dbReference type="PROSITE" id="PS51384">
    <property type="entry name" value="FAD_FR"/>
    <property type="match status" value="1"/>
</dbReference>
<dbReference type="SUPFAM" id="SSF52343">
    <property type="entry name" value="Ferredoxin reductase-like, C-terminal NADP-linked domain"/>
    <property type="match status" value="1"/>
</dbReference>
<keyword evidence="5" id="KW-0479">Metal-binding</keyword>
<dbReference type="InterPro" id="IPR017938">
    <property type="entry name" value="Riboflavin_synthase-like_b-brl"/>
</dbReference>
<name>A0ABV0FZ04_9BURK</name>
<dbReference type="InterPro" id="IPR001041">
    <property type="entry name" value="2Fe-2S_ferredoxin-type"/>
</dbReference>
<evidence type="ECO:0000256" key="8">
    <source>
        <dbReference type="ARBA" id="ARBA00023014"/>
    </source>
</evidence>
<evidence type="ECO:0000313" key="11">
    <source>
        <dbReference type="EMBL" id="MEO3690376.1"/>
    </source>
</evidence>
<proteinExistence type="predicted"/>
<keyword evidence="12" id="KW-1185">Reference proteome</keyword>
<evidence type="ECO:0000256" key="4">
    <source>
        <dbReference type="ARBA" id="ARBA00022714"/>
    </source>
</evidence>
<evidence type="ECO:0000256" key="3">
    <source>
        <dbReference type="ARBA" id="ARBA00022643"/>
    </source>
</evidence>
<comment type="cofactor">
    <cofactor evidence="1">
        <name>FMN</name>
        <dbReference type="ChEBI" id="CHEBI:58210"/>
    </cofactor>
</comment>
<dbReference type="EMBL" id="JBDPZD010000001">
    <property type="protein sequence ID" value="MEO3690376.1"/>
    <property type="molecule type" value="Genomic_DNA"/>
</dbReference>
<dbReference type="InterPro" id="IPR006058">
    <property type="entry name" value="2Fe2S_fd_BS"/>
</dbReference>
<evidence type="ECO:0000259" key="10">
    <source>
        <dbReference type="PROSITE" id="PS51384"/>
    </source>
</evidence>
<evidence type="ECO:0000256" key="7">
    <source>
        <dbReference type="ARBA" id="ARBA00023004"/>
    </source>
</evidence>